<dbReference type="PANTHER" id="PTHR13832">
    <property type="entry name" value="PROTEIN PHOSPHATASE 2C"/>
    <property type="match status" value="1"/>
</dbReference>
<evidence type="ECO:0000259" key="2">
    <source>
        <dbReference type="PROSITE" id="PS51746"/>
    </source>
</evidence>
<proteinExistence type="predicted"/>
<sequence length="644" mass="72274">MLVCPQCHSENPNNSQVCQKCQTSLVHYTCPHCGHDTPFSEAYCEECGAFNGQLWQVILAQPISSEATNESLSFNNNYLDLRKRYQIWSEQEEDAFQVIAKTGTHTIYKGQAVDCQPLEKSTLPVLVNQVSDLLQENEQDDPRLLWEQMGIPNAAFPYLALKDLTPVVPEVYDAWVDNEIEVIILPDRHHWQEIPDLLINHSLLTLQIIYWLNQIVTLWTSLSAINCRQSLLVEDNLRLDEDQSFGLLKLYPDPVDDPPSLQQLGQLWQTWFNKGGYPSSSKLATLIQQVAEGKLNQVAELRLQLQDLAAEQQMTEDEQNPTNAEDITSSLELVAEELPEFQPELLSGELEQNSTATDISGDATAVLPMELASLTALGGTDRGRQRDHNEDSFGMNTQVNIRQTNHSKVVDGRGLYIVCDGMGGHAAGEVASKMAVETLEEFFAENWRKDFPDEETILKGILLANQNLFDVNQKNASSGSGRMGTTLVLMLVDKTKVAVAHVGDSRIYAISRKQGVQQLTIDHEVGQRAIQNGVDPKLAYARPDAYQLTQALGPHNNKYVQPDILFLELAEDSLFLLCSDGLCDNDLVEDHWETYLLPLLKSSQSLNKGMIRLIDFANNYNGHDNITAVFVRLKIRPKVNSQDW</sequence>
<dbReference type="PATRIC" id="fig|423471.3.peg.3275"/>
<comment type="caution">
    <text evidence="3">The sequence shown here is derived from an EMBL/GenBank/DDBJ whole genome shotgun (WGS) entry which is preliminary data.</text>
</comment>
<accession>G5J7Q7</accession>
<dbReference type="InterPro" id="IPR015655">
    <property type="entry name" value="PP2C"/>
</dbReference>
<dbReference type="SUPFAM" id="SSF81606">
    <property type="entry name" value="PP2C-like"/>
    <property type="match status" value="1"/>
</dbReference>
<dbReference type="PROSITE" id="PS51746">
    <property type="entry name" value="PPM_2"/>
    <property type="match status" value="1"/>
</dbReference>
<feature type="domain" description="PPM-type phosphatase" evidence="2">
    <location>
        <begin position="375"/>
        <end position="633"/>
    </location>
</feature>
<protein>
    <recommendedName>
        <fullName evidence="2">PPM-type phosphatase domain-containing protein</fullName>
    </recommendedName>
</protein>
<reference evidence="3 4" key="1">
    <citation type="journal article" date="2011" name="Front. Microbiol.">
        <title>Two Strains of Crocosphaera watsonii with Highly Conserved Genomes are Distinguished by Strain-Specific Features.</title>
        <authorList>
            <person name="Bench S.R."/>
            <person name="Ilikchyan I.N."/>
            <person name="Tripp H.J."/>
            <person name="Zehr J.P."/>
        </authorList>
    </citation>
    <scope>NUCLEOTIDE SEQUENCE [LARGE SCALE GENOMIC DNA]</scope>
    <source>
        <strain evidence="3 4">WH 0003</strain>
    </source>
</reference>
<dbReference type="NCBIfam" id="NF011149">
    <property type="entry name" value="PRK14559.1"/>
    <property type="match status" value="1"/>
</dbReference>
<dbReference type="PANTHER" id="PTHR13832:SF827">
    <property type="entry name" value="PROTEIN PHOSPHATASE 1L"/>
    <property type="match status" value="1"/>
</dbReference>
<dbReference type="SMART" id="SM00332">
    <property type="entry name" value="PP2Cc"/>
    <property type="match status" value="1"/>
</dbReference>
<name>G5J7Q7_CROWT</name>
<dbReference type="CDD" id="cd00143">
    <property type="entry name" value="PP2Cc"/>
    <property type="match status" value="1"/>
</dbReference>
<evidence type="ECO:0000313" key="4">
    <source>
        <dbReference type="Proteomes" id="UP000003477"/>
    </source>
</evidence>
<dbReference type="SMART" id="SM00331">
    <property type="entry name" value="PP2C_SIG"/>
    <property type="match status" value="1"/>
</dbReference>
<dbReference type="InterPro" id="IPR025874">
    <property type="entry name" value="DZR"/>
</dbReference>
<gene>
    <name evidence="3" type="ORF">CWATWH0003_3493</name>
</gene>
<organism evidence="3 4">
    <name type="scientific">Crocosphaera watsonii WH 0003</name>
    <dbReference type="NCBI Taxonomy" id="423471"/>
    <lineage>
        <taxon>Bacteria</taxon>
        <taxon>Bacillati</taxon>
        <taxon>Cyanobacteriota</taxon>
        <taxon>Cyanophyceae</taxon>
        <taxon>Oscillatoriophycideae</taxon>
        <taxon>Chroococcales</taxon>
        <taxon>Aphanothecaceae</taxon>
        <taxon>Crocosphaera</taxon>
    </lineage>
</organism>
<dbReference type="GeneID" id="88767022"/>
<dbReference type="Pfam" id="PF13672">
    <property type="entry name" value="PP2C_2"/>
    <property type="match status" value="1"/>
</dbReference>
<dbReference type="GO" id="GO:0004722">
    <property type="term" value="F:protein serine/threonine phosphatase activity"/>
    <property type="evidence" value="ECO:0007669"/>
    <property type="project" value="InterPro"/>
</dbReference>
<dbReference type="InterPro" id="IPR001932">
    <property type="entry name" value="PPM-type_phosphatase-like_dom"/>
</dbReference>
<dbReference type="EMBL" id="AESD01000522">
    <property type="protein sequence ID" value="EHJ11772.1"/>
    <property type="molecule type" value="Genomic_DNA"/>
</dbReference>
<dbReference type="Gene3D" id="3.60.40.10">
    <property type="entry name" value="PPM-type phosphatase domain"/>
    <property type="match status" value="1"/>
</dbReference>
<evidence type="ECO:0000256" key="1">
    <source>
        <dbReference type="SAM" id="Coils"/>
    </source>
</evidence>
<feature type="coiled-coil region" evidence="1">
    <location>
        <begin position="291"/>
        <end position="318"/>
    </location>
</feature>
<dbReference type="Proteomes" id="UP000003477">
    <property type="component" value="Unassembled WGS sequence"/>
</dbReference>
<evidence type="ECO:0000313" key="3">
    <source>
        <dbReference type="EMBL" id="EHJ11772.1"/>
    </source>
</evidence>
<keyword evidence="1" id="KW-0175">Coiled coil</keyword>
<dbReference type="AlphaFoldDB" id="G5J7Q7"/>
<dbReference type="RefSeq" id="WP_007311543.1">
    <property type="nucleotide sequence ID" value="NZ_AESD01000522.1"/>
</dbReference>
<dbReference type="Pfam" id="PF12773">
    <property type="entry name" value="DZR"/>
    <property type="match status" value="1"/>
</dbReference>
<dbReference type="InterPro" id="IPR036457">
    <property type="entry name" value="PPM-type-like_dom_sf"/>
</dbReference>